<protein>
    <recommendedName>
        <fullName evidence="4">Kaptin</fullName>
    </recommendedName>
</protein>
<keyword evidence="3" id="KW-1185">Reference proteome</keyword>
<organism evidence="2 3">
    <name type="scientific">Zancudomyces culisetae</name>
    <name type="common">Gut fungus</name>
    <name type="synonym">Smittium culisetae</name>
    <dbReference type="NCBI Taxonomy" id="1213189"/>
    <lineage>
        <taxon>Eukaryota</taxon>
        <taxon>Fungi</taxon>
        <taxon>Fungi incertae sedis</taxon>
        <taxon>Zoopagomycota</taxon>
        <taxon>Kickxellomycotina</taxon>
        <taxon>Harpellomycetes</taxon>
        <taxon>Harpellales</taxon>
        <taxon>Legeriomycetaceae</taxon>
        <taxon>Zancudomyces</taxon>
    </lineage>
</organism>
<proteinExistence type="predicted"/>
<feature type="compositionally biased region" description="Low complexity" evidence="1">
    <location>
        <begin position="28"/>
        <end position="41"/>
    </location>
</feature>
<evidence type="ECO:0008006" key="4">
    <source>
        <dbReference type="Google" id="ProtNLM"/>
    </source>
</evidence>
<dbReference type="AlphaFoldDB" id="A0A1R1PSR1"/>
<comment type="caution">
    <text evidence="2">The sequence shown here is derived from an EMBL/GenBank/DDBJ whole genome shotgun (WGS) entry which is preliminary data.</text>
</comment>
<evidence type="ECO:0000256" key="1">
    <source>
        <dbReference type="SAM" id="MobiDB-lite"/>
    </source>
</evidence>
<sequence>MENQENNIVEKVYNFKNVGGGVGDDGNENNNNNNSGSGSNLGVVVKVENPQGRISINVYSYNPDKSNNEPVSKEILKDSYEFKQRINHVYVYASKGINLVTSIEKYPIFVIHDIEVMGLLPVDYNEPVEIPEPKNTKNTKNTKKLVGGCYSLDFEELGMSETYGQISCISKLSNSNLNSNSKDTIMFGTHSGFLLIYKYIKDKNNDKHHYALVYKRLFKSNIYKILSVDINLDGVAELLVVTLCGVYVLQPNLFGLMFGVM</sequence>
<evidence type="ECO:0000313" key="2">
    <source>
        <dbReference type="EMBL" id="OMH83922.1"/>
    </source>
</evidence>
<accession>A0A1R1PSR1</accession>
<feature type="region of interest" description="Disordered" evidence="1">
    <location>
        <begin position="20"/>
        <end position="41"/>
    </location>
</feature>
<evidence type="ECO:0000313" key="3">
    <source>
        <dbReference type="Proteomes" id="UP000188320"/>
    </source>
</evidence>
<dbReference type="OrthoDB" id="10267127at2759"/>
<dbReference type="Proteomes" id="UP000188320">
    <property type="component" value="Unassembled WGS sequence"/>
</dbReference>
<reference evidence="3" key="1">
    <citation type="submission" date="2017-01" db="EMBL/GenBank/DDBJ databases">
        <authorList>
            <person name="Wang Y."/>
            <person name="White M."/>
            <person name="Kvist S."/>
            <person name="Moncalvo J.-M."/>
        </authorList>
    </citation>
    <scope>NUCLEOTIDE SEQUENCE [LARGE SCALE GENOMIC DNA]</scope>
    <source>
        <strain evidence="3">COL-18-3</strain>
    </source>
</reference>
<gene>
    <name evidence="2" type="ORF">AX774_g2563</name>
</gene>
<dbReference type="EMBL" id="LSSK01000287">
    <property type="protein sequence ID" value="OMH83922.1"/>
    <property type="molecule type" value="Genomic_DNA"/>
</dbReference>
<name>A0A1R1PSR1_ZANCU</name>